<protein>
    <recommendedName>
        <fullName evidence="6">Glycosyl-hydrolase family 116 catalytic region domain-containing protein</fullName>
    </recommendedName>
</protein>
<name>A0A3N4PKG7_9BACT</name>
<dbReference type="PANTHER" id="PTHR12654">
    <property type="entry name" value="BILE ACID BETA-GLUCOSIDASE-RELATED"/>
    <property type="match status" value="1"/>
</dbReference>
<feature type="chain" id="PRO_5018083930" description="Glycosyl-hydrolase family 116 catalytic region domain-containing protein" evidence="1">
    <location>
        <begin position="32"/>
        <end position="858"/>
    </location>
</feature>
<evidence type="ECO:0000313" key="5">
    <source>
        <dbReference type="Proteomes" id="UP000278351"/>
    </source>
</evidence>
<dbReference type="InterPro" id="IPR024462">
    <property type="entry name" value="GH116_N"/>
</dbReference>
<dbReference type="Pfam" id="PF04685">
    <property type="entry name" value="DUF608"/>
    <property type="match status" value="1"/>
</dbReference>
<dbReference type="GO" id="GO:0004553">
    <property type="term" value="F:hydrolase activity, hydrolyzing O-glycosyl compounds"/>
    <property type="evidence" value="ECO:0007669"/>
    <property type="project" value="InterPro"/>
</dbReference>
<dbReference type="InterPro" id="IPR012341">
    <property type="entry name" value="6hp_glycosidase-like_sf"/>
</dbReference>
<organism evidence="4 5">
    <name type="scientific">Chitinophaga lutea</name>
    <dbReference type="NCBI Taxonomy" id="2488634"/>
    <lineage>
        <taxon>Bacteria</taxon>
        <taxon>Pseudomonadati</taxon>
        <taxon>Bacteroidota</taxon>
        <taxon>Chitinophagia</taxon>
        <taxon>Chitinophagales</taxon>
        <taxon>Chitinophagaceae</taxon>
        <taxon>Chitinophaga</taxon>
    </lineage>
</organism>
<proteinExistence type="predicted"/>
<dbReference type="PROSITE" id="PS51318">
    <property type="entry name" value="TAT"/>
    <property type="match status" value="1"/>
</dbReference>
<evidence type="ECO:0000256" key="1">
    <source>
        <dbReference type="SAM" id="SignalP"/>
    </source>
</evidence>
<keyword evidence="5" id="KW-1185">Reference proteome</keyword>
<dbReference type="Proteomes" id="UP000278351">
    <property type="component" value="Unassembled WGS sequence"/>
</dbReference>
<dbReference type="InterPro" id="IPR008928">
    <property type="entry name" value="6-hairpin_glycosidase_sf"/>
</dbReference>
<evidence type="ECO:0000313" key="4">
    <source>
        <dbReference type="EMBL" id="RPE08706.1"/>
    </source>
</evidence>
<dbReference type="AlphaFoldDB" id="A0A3N4PKG7"/>
<comment type="caution">
    <text evidence="4">The sequence shown here is derived from an EMBL/GenBank/DDBJ whole genome shotgun (WGS) entry which is preliminary data.</text>
</comment>
<dbReference type="GO" id="GO:0005975">
    <property type="term" value="P:carbohydrate metabolic process"/>
    <property type="evidence" value="ECO:0007669"/>
    <property type="project" value="InterPro"/>
</dbReference>
<dbReference type="InterPro" id="IPR052566">
    <property type="entry name" value="Non-lysos_glucosylceramidase"/>
</dbReference>
<feature type="domain" description="Glycosyl-hydrolase family 116 catalytic region" evidence="2">
    <location>
        <begin position="484"/>
        <end position="789"/>
    </location>
</feature>
<dbReference type="OrthoDB" id="1007311at2"/>
<keyword evidence="1" id="KW-0732">Signal</keyword>
<dbReference type="InterPro" id="IPR006311">
    <property type="entry name" value="TAT_signal"/>
</dbReference>
<feature type="domain" description="Glycosyl-hydrolase family 116 N-terminal" evidence="3">
    <location>
        <begin position="68"/>
        <end position="374"/>
    </location>
</feature>
<evidence type="ECO:0008006" key="6">
    <source>
        <dbReference type="Google" id="ProtNLM"/>
    </source>
</evidence>
<dbReference type="SUPFAM" id="SSF48208">
    <property type="entry name" value="Six-hairpin glycosidases"/>
    <property type="match status" value="1"/>
</dbReference>
<accession>A0A3N4PKG7</accession>
<dbReference type="EMBL" id="RPDH01000002">
    <property type="protein sequence ID" value="RPE08706.1"/>
    <property type="molecule type" value="Genomic_DNA"/>
</dbReference>
<evidence type="ECO:0000259" key="2">
    <source>
        <dbReference type="Pfam" id="PF04685"/>
    </source>
</evidence>
<sequence>MKKSSKNRRHFLKNFTLGWIGAAALPNIVTAKDTASAHEQNTGALTGKAPGARGFNEPYKGKYNNRIAFPVGGIGAGMFCIEGSGAISHMSIRHNPEMFFEPAMFAAISIKGMPGGARVLEQQIPDWKKFGQRDAGLGGTGGATWGLPRFEEAEFKARFPFADISLKDTAIPLAVKIKGWSPFVPTDEDNSSLPVGAIEYQFTNTGKSSQEYVFSYNTRNFMRQGEAGNHISALQQGFILSQDATANAPEKQGHFAIFTTDKATVTDHCWFRGGWFDPLSMVWNTVQAAEVKNNPPVGKDAPGASLFVPFRLGPGEKKTIRLLMAWYVPDSKLRIGDDASGDHPDQPKFHRPWYSHRFKNINEVADYWKTNYDTLHQKTSLFTSTFYKSTLPPEVIEAVAANLTILKSATVMRQYDGRFWCWEGSGDNWGSCHGSCTHVWNYAQAVPHLFPNLERSLRNTEFKENQNADGHQGFRANIPISPLVHNFHAAADGQLGGIMKVYREWRISGDNDWLKNIFPAVKTSMDYCIRTWDPRKKGVVEEPHHNTYDIEFWGPTGMCTSFYLGALKAFTLMGKHLNSDVADYQSLYEKGKQYLETTLFNGEYFIQKIQWTGLNAPDPAKAQSFHTHYSEEAQRLLKAEGPKYQYGEGCLSDGILGSWIARVCGMEEPVDAAKTKSHLLAVHQYNLKKDLSAHANPQRPTFALGNEGGLLLCSWPKGGKLSLPFVYSNEVWTGIEYQVASHLMFMGEVEKGLDIVRACRGRYDGSVRNPFNEYECGHWYARAMSSYGMLQGLTGVRYDAVDGTLFIDSKVGDFSSFISTAKGFGTVSLRNGKPSLQVAFGTIPVKRAIVSGKTMQLG</sequence>
<dbReference type="InterPro" id="IPR006775">
    <property type="entry name" value="GH116_catalytic"/>
</dbReference>
<dbReference type="PANTHER" id="PTHR12654:SF0">
    <property type="entry name" value="NON-LYSOSOMAL GLUCOSYLCERAMIDASE"/>
    <property type="match status" value="1"/>
</dbReference>
<dbReference type="RefSeq" id="WP_123847701.1">
    <property type="nucleotide sequence ID" value="NZ_RPDH01000002.1"/>
</dbReference>
<reference evidence="4 5" key="1">
    <citation type="submission" date="2018-11" db="EMBL/GenBank/DDBJ databases">
        <title>Chitinophaga lutea sp.nov., isolate from arsenic contaminated soil.</title>
        <authorList>
            <person name="Zong Y."/>
        </authorList>
    </citation>
    <scope>NUCLEOTIDE SEQUENCE [LARGE SCALE GENOMIC DNA]</scope>
    <source>
        <strain evidence="4 5">ZY74</strain>
    </source>
</reference>
<gene>
    <name evidence="4" type="ORF">EGT74_16860</name>
</gene>
<dbReference type="Gene3D" id="1.50.10.10">
    <property type="match status" value="1"/>
</dbReference>
<feature type="signal peptide" evidence="1">
    <location>
        <begin position="1"/>
        <end position="31"/>
    </location>
</feature>
<evidence type="ECO:0000259" key="3">
    <source>
        <dbReference type="Pfam" id="PF12215"/>
    </source>
</evidence>
<dbReference type="Pfam" id="PF12215">
    <property type="entry name" value="Glyco_hydr_116N"/>
    <property type="match status" value="1"/>
</dbReference>